<name>A0A8B8ER36_CRAVI</name>
<proteinExistence type="predicted"/>
<organism evidence="7 8">
    <name type="scientific">Crassostrea virginica</name>
    <name type="common">Eastern oyster</name>
    <dbReference type="NCBI Taxonomy" id="6565"/>
    <lineage>
        <taxon>Eukaryota</taxon>
        <taxon>Metazoa</taxon>
        <taxon>Spiralia</taxon>
        <taxon>Lophotrochozoa</taxon>
        <taxon>Mollusca</taxon>
        <taxon>Bivalvia</taxon>
        <taxon>Autobranchia</taxon>
        <taxon>Pteriomorphia</taxon>
        <taxon>Ostreida</taxon>
        <taxon>Ostreoidea</taxon>
        <taxon>Ostreidae</taxon>
        <taxon>Crassostrea</taxon>
    </lineage>
</organism>
<evidence type="ECO:0000256" key="6">
    <source>
        <dbReference type="SAM" id="Phobius"/>
    </source>
</evidence>
<dbReference type="PANTHER" id="PTHR12226">
    <property type="entry name" value="MANNOSE-P-DOLICHOL UTILIZATION DEFECT 1 LEC35 -RELATED"/>
    <property type="match status" value="1"/>
</dbReference>
<dbReference type="GO" id="GO:0016020">
    <property type="term" value="C:membrane"/>
    <property type="evidence" value="ECO:0007669"/>
    <property type="project" value="UniProtKB-SubCell"/>
</dbReference>
<feature type="transmembrane region" description="Helical" evidence="6">
    <location>
        <begin position="63"/>
        <end position="86"/>
    </location>
</feature>
<evidence type="ECO:0000256" key="2">
    <source>
        <dbReference type="ARBA" id="ARBA00022692"/>
    </source>
</evidence>
<dbReference type="SMART" id="SM00679">
    <property type="entry name" value="CTNS"/>
    <property type="match status" value="2"/>
</dbReference>
<feature type="transmembrane region" description="Helical" evidence="6">
    <location>
        <begin position="243"/>
        <end position="264"/>
    </location>
</feature>
<evidence type="ECO:0000256" key="3">
    <source>
        <dbReference type="ARBA" id="ARBA00022989"/>
    </source>
</evidence>
<protein>
    <recommendedName>
        <fullName evidence="5">Solute carrier family 66 member 3</fullName>
    </recommendedName>
</protein>
<comment type="subcellular location">
    <subcellularLocation>
        <location evidence="1 5">Membrane</location>
        <topology evidence="1 5">Multi-pass membrane protein</topology>
    </subcellularLocation>
</comment>
<dbReference type="Proteomes" id="UP000694844">
    <property type="component" value="Chromosome 5"/>
</dbReference>
<evidence type="ECO:0000256" key="1">
    <source>
        <dbReference type="ARBA" id="ARBA00004141"/>
    </source>
</evidence>
<sequence length="275" mass="31208">MNDTDLGVYKAWDSLLIGVHEFTDLLKGAWNMFDSTSTAAQPIGGAVIPDVCYTELFQRRYLFYGQCLLTFIVKIYGYVFIASMILGQLPQIFKVLKRRNGSGINVMSTLLMLEASSSTVAYSVWRQFPINTWGENLVFMLENVILVCLLLQYNRRPLSALMFMLLYVVVMLMLLLPLLPTTFLVSLHILSMPIFSISRVVQIYTNYRNQGTGQLSAASAFLSIFHSFGRFTSSLLLTMDKVLILTFVQAGVLNLVLTAQIVYYRRKEKKAKRLS</sequence>
<gene>
    <name evidence="8" type="primary">LOC111136098</name>
</gene>
<keyword evidence="4 5" id="KW-0472">Membrane</keyword>
<feature type="transmembrane region" description="Helical" evidence="6">
    <location>
        <begin position="160"/>
        <end position="179"/>
    </location>
</feature>
<keyword evidence="7" id="KW-1185">Reference proteome</keyword>
<evidence type="ECO:0000256" key="4">
    <source>
        <dbReference type="ARBA" id="ARBA00023136"/>
    </source>
</evidence>
<dbReference type="OrthoDB" id="271506at2759"/>
<dbReference type="Gene3D" id="1.20.1280.290">
    <property type="match status" value="2"/>
</dbReference>
<dbReference type="GeneID" id="111136098"/>
<dbReference type="KEGG" id="cvn:111136098"/>
<dbReference type="Pfam" id="PF04193">
    <property type="entry name" value="PQ-loop"/>
    <property type="match status" value="1"/>
</dbReference>
<dbReference type="PANTHER" id="PTHR12226:SF3">
    <property type="entry name" value="SOLUTE CARRIER FAMILY 66 MEMBER 3"/>
    <property type="match status" value="1"/>
</dbReference>
<keyword evidence="3 5" id="KW-1133">Transmembrane helix</keyword>
<accession>A0A8B8ER36</accession>
<reference evidence="8" key="1">
    <citation type="submission" date="2025-08" db="UniProtKB">
        <authorList>
            <consortium name="RefSeq"/>
        </authorList>
    </citation>
    <scope>IDENTIFICATION</scope>
    <source>
        <tissue evidence="8">Whole sample</tissue>
    </source>
</reference>
<dbReference type="PIRSF" id="PIRSF023381">
    <property type="entry name" value="MannP-dilichol_defect-1p"/>
    <property type="match status" value="1"/>
</dbReference>
<evidence type="ECO:0000256" key="5">
    <source>
        <dbReference type="PIRNR" id="PIRNR023381"/>
    </source>
</evidence>
<feature type="transmembrane region" description="Helical" evidence="6">
    <location>
        <begin position="137"/>
        <end position="153"/>
    </location>
</feature>
<dbReference type="RefSeq" id="XP_022342411.1">
    <property type="nucleotide sequence ID" value="XM_022486703.1"/>
</dbReference>
<keyword evidence="2 5" id="KW-0812">Transmembrane</keyword>
<evidence type="ECO:0000313" key="8">
    <source>
        <dbReference type="RefSeq" id="XP_022342411.1"/>
    </source>
</evidence>
<dbReference type="InterPro" id="IPR006603">
    <property type="entry name" value="PQ-loop_rpt"/>
</dbReference>
<dbReference type="InterPro" id="IPR016817">
    <property type="entry name" value="MannP-dilichol_defect-1"/>
</dbReference>
<dbReference type="AlphaFoldDB" id="A0A8B8ER36"/>
<evidence type="ECO:0000313" key="7">
    <source>
        <dbReference type="Proteomes" id="UP000694844"/>
    </source>
</evidence>